<dbReference type="PANTHER" id="PTHR11092">
    <property type="entry name" value="SUGAR NUCLEOTIDE EPIMERASE RELATED"/>
    <property type="match status" value="1"/>
</dbReference>
<dbReference type="RefSeq" id="WP_213243841.1">
    <property type="nucleotide sequence ID" value="NZ_CP045806.1"/>
</dbReference>
<reference evidence="4" key="1">
    <citation type="journal article" date="2021" name="Nat. Microbiol.">
        <title>Cocultivation of an ultrasmall environmental parasitic bacterium with lytic ability against bacteria associated with wastewater foams.</title>
        <authorList>
            <person name="Batinovic S."/>
            <person name="Rose J.J.A."/>
            <person name="Ratcliffe J."/>
            <person name="Seviour R.J."/>
            <person name="Petrovski S."/>
        </authorList>
    </citation>
    <scope>NUCLEOTIDE SEQUENCE</scope>
    <source>
        <strain evidence="4">CON9</strain>
    </source>
</reference>
<evidence type="ECO:0000259" key="3">
    <source>
        <dbReference type="Pfam" id="PF08338"/>
    </source>
</evidence>
<keyword evidence="5" id="KW-1185">Reference proteome</keyword>
<evidence type="ECO:0000256" key="1">
    <source>
        <dbReference type="ARBA" id="ARBA00009353"/>
    </source>
</evidence>
<proteinExistence type="inferred from homology"/>
<dbReference type="Pfam" id="PF08338">
    <property type="entry name" value="DUF1731"/>
    <property type="match status" value="1"/>
</dbReference>
<accession>A0ABX6IK65</accession>
<protein>
    <submittedName>
        <fullName evidence="4">TIGR01777 family protein</fullName>
    </submittedName>
</protein>
<name>A0ABX6IK65_9ACTN</name>
<dbReference type="Gene3D" id="3.40.50.720">
    <property type="entry name" value="NAD(P)-binding Rossmann-like Domain"/>
    <property type="match status" value="1"/>
</dbReference>
<dbReference type="InterPro" id="IPR001509">
    <property type="entry name" value="Epimerase_deHydtase"/>
</dbReference>
<evidence type="ECO:0000313" key="4">
    <source>
        <dbReference type="EMBL" id="QHN35736.1"/>
    </source>
</evidence>
<gene>
    <name evidence="4" type="ORF">GII31_13495</name>
</gene>
<feature type="domain" description="DUF1731" evidence="3">
    <location>
        <begin position="244"/>
        <end position="289"/>
    </location>
</feature>
<dbReference type="Proteomes" id="UP001059836">
    <property type="component" value="Chromosome"/>
</dbReference>
<evidence type="ECO:0000313" key="5">
    <source>
        <dbReference type="Proteomes" id="UP001059836"/>
    </source>
</evidence>
<evidence type="ECO:0000259" key="2">
    <source>
        <dbReference type="Pfam" id="PF01370"/>
    </source>
</evidence>
<dbReference type="InterPro" id="IPR010099">
    <property type="entry name" value="SDR39U1"/>
</dbReference>
<dbReference type="InterPro" id="IPR036291">
    <property type="entry name" value="NAD(P)-bd_dom_sf"/>
</dbReference>
<sequence length="293" mass="30718">MRIAVAGSAGLIGSALVDTLRGSGHTVTRLVRRQAREADEHHWDPETFGVDPQALTGVEAVIGLGGVGIGDHRWSGRFKQEIRDSRITPTEVLAEAVATAGVPRFINASATGYYGDTGSRAAVETDQAGTGFLAEVVRDWEDAATSATGSAGVTLLRTAPVLSARGGLLGRLKPLFRMGLGATVGGGDQYFSWITLPDEIAAIVTILENNITGPVNLCAPNPVRFTVFAKALGSALHRPARLAVPGFVVRGLGGEMAEEMILYSQRVVPQVLTNSGFTFAHPDIDAALEYAGA</sequence>
<dbReference type="PANTHER" id="PTHR11092:SF0">
    <property type="entry name" value="EPIMERASE FAMILY PROTEIN SDR39U1"/>
    <property type="match status" value="1"/>
</dbReference>
<dbReference type="Pfam" id="PF01370">
    <property type="entry name" value="Epimerase"/>
    <property type="match status" value="1"/>
</dbReference>
<dbReference type="NCBIfam" id="TIGR01777">
    <property type="entry name" value="yfcH"/>
    <property type="match status" value="1"/>
</dbReference>
<feature type="domain" description="NAD-dependent epimerase/dehydratase" evidence="2">
    <location>
        <begin position="3"/>
        <end position="210"/>
    </location>
</feature>
<dbReference type="EMBL" id="CP045809">
    <property type="protein sequence ID" value="QHN35736.1"/>
    <property type="molecule type" value="Genomic_DNA"/>
</dbReference>
<comment type="similarity">
    <text evidence="1">Belongs to the NAD(P)-dependent epimerase/dehydratase family. SDR39U1 subfamily.</text>
</comment>
<dbReference type="InterPro" id="IPR013549">
    <property type="entry name" value="DUF1731"/>
</dbReference>
<organism evidence="4 5">
    <name type="scientific">Gordonia pseudamarae</name>
    <dbReference type="NCBI Taxonomy" id="2831662"/>
    <lineage>
        <taxon>Bacteria</taxon>
        <taxon>Bacillati</taxon>
        <taxon>Actinomycetota</taxon>
        <taxon>Actinomycetes</taxon>
        <taxon>Mycobacteriales</taxon>
        <taxon>Gordoniaceae</taxon>
        <taxon>Gordonia</taxon>
    </lineage>
</organism>
<dbReference type="SUPFAM" id="SSF51735">
    <property type="entry name" value="NAD(P)-binding Rossmann-fold domains"/>
    <property type="match status" value="1"/>
</dbReference>